<dbReference type="Proteomes" id="UP000626982">
    <property type="component" value="Unassembled WGS sequence"/>
</dbReference>
<sequence>MGRTTLRVASVLVAALVLSGCAGGDAPEATEPAGPNGYTLAADLADGYGLWFDRGAETGLTDLILEDADGRTVNSCLGTGPLLCVEGPDEAYGVLVIAPEGAERAVMHWFGQDVELTRGDVQDPEAPPVFGGVMPPFEPGEGYRLEVFDGSGAVVMS</sequence>
<accession>A0ABQ2KDW9</accession>
<feature type="signal peptide" evidence="1">
    <location>
        <begin position="1"/>
        <end position="24"/>
    </location>
</feature>
<gene>
    <name evidence="2" type="ORF">GCM10010968_08550</name>
</gene>
<evidence type="ECO:0000313" key="2">
    <source>
        <dbReference type="EMBL" id="GGN80583.1"/>
    </source>
</evidence>
<dbReference type="EMBL" id="BMLM01000001">
    <property type="protein sequence ID" value="GGN80583.1"/>
    <property type="molecule type" value="Genomic_DNA"/>
</dbReference>
<keyword evidence="3" id="KW-1185">Reference proteome</keyword>
<comment type="caution">
    <text evidence="2">The sequence shown here is derived from an EMBL/GenBank/DDBJ whole genome shotgun (WGS) entry which is preliminary data.</text>
</comment>
<proteinExistence type="predicted"/>
<reference evidence="3" key="1">
    <citation type="journal article" date="2019" name="Int. J. Syst. Evol. Microbiol.">
        <title>The Global Catalogue of Microorganisms (GCM) 10K type strain sequencing project: providing services to taxonomists for standard genome sequencing and annotation.</title>
        <authorList>
            <consortium name="The Broad Institute Genomics Platform"/>
            <consortium name="The Broad Institute Genome Sequencing Center for Infectious Disease"/>
            <person name="Wu L."/>
            <person name="Ma J."/>
        </authorList>
    </citation>
    <scope>NUCLEOTIDE SEQUENCE [LARGE SCALE GENOMIC DNA]</scope>
    <source>
        <strain evidence="3">CGMCC 1.6960</strain>
    </source>
</reference>
<evidence type="ECO:0000313" key="3">
    <source>
        <dbReference type="Proteomes" id="UP000626982"/>
    </source>
</evidence>
<protein>
    <recommendedName>
        <fullName evidence="4">Lipoprotein</fullName>
    </recommendedName>
</protein>
<dbReference type="PROSITE" id="PS51257">
    <property type="entry name" value="PROKAR_LIPOPROTEIN"/>
    <property type="match status" value="1"/>
</dbReference>
<organism evidence="2 3">
    <name type="scientific">Agrococcus terreus</name>
    <dbReference type="NCBI Taxonomy" id="574649"/>
    <lineage>
        <taxon>Bacteria</taxon>
        <taxon>Bacillati</taxon>
        <taxon>Actinomycetota</taxon>
        <taxon>Actinomycetes</taxon>
        <taxon>Micrococcales</taxon>
        <taxon>Microbacteriaceae</taxon>
        <taxon>Agrococcus</taxon>
    </lineage>
</organism>
<evidence type="ECO:0008006" key="4">
    <source>
        <dbReference type="Google" id="ProtNLM"/>
    </source>
</evidence>
<evidence type="ECO:0000256" key="1">
    <source>
        <dbReference type="SAM" id="SignalP"/>
    </source>
</evidence>
<name>A0ABQ2KDW9_9MICO</name>
<feature type="chain" id="PRO_5046188272" description="Lipoprotein" evidence="1">
    <location>
        <begin position="25"/>
        <end position="157"/>
    </location>
</feature>
<dbReference type="RefSeq" id="WP_188716391.1">
    <property type="nucleotide sequence ID" value="NZ_BAABBD010000001.1"/>
</dbReference>
<keyword evidence="1" id="KW-0732">Signal</keyword>